<name>A0AAW5N127_9ESCH</name>
<organism evidence="1 2">
    <name type="scientific">Escherichia marmotae</name>
    <dbReference type="NCBI Taxonomy" id="1499973"/>
    <lineage>
        <taxon>Bacteria</taxon>
        <taxon>Pseudomonadati</taxon>
        <taxon>Pseudomonadota</taxon>
        <taxon>Gammaproteobacteria</taxon>
        <taxon>Enterobacterales</taxon>
        <taxon>Enterobacteriaceae</taxon>
        <taxon>Escherichia</taxon>
    </lineage>
</organism>
<gene>
    <name evidence="1" type="ORF">NVV43_29230</name>
</gene>
<evidence type="ECO:0000313" key="1">
    <source>
        <dbReference type="EMBL" id="MCR6679534.1"/>
    </source>
</evidence>
<proteinExistence type="predicted"/>
<comment type="caution">
    <text evidence="1">The sequence shown here is derived from an EMBL/GenBank/DDBJ whole genome shotgun (WGS) entry which is preliminary data.</text>
</comment>
<dbReference type="Proteomes" id="UP001206878">
    <property type="component" value="Unassembled WGS sequence"/>
</dbReference>
<evidence type="ECO:0008006" key="3">
    <source>
        <dbReference type="Google" id="ProtNLM"/>
    </source>
</evidence>
<dbReference type="AlphaFoldDB" id="A0AAW5N127"/>
<dbReference type="EMBL" id="JANPXH010001403">
    <property type="protein sequence ID" value="MCR6679534.1"/>
    <property type="molecule type" value="Genomic_DNA"/>
</dbReference>
<accession>A0AAW5N127</accession>
<sequence>IECRGIVLIVMALSLVSINKKESVSVKKI</sequence>
<protein>
    <recommendedName>
        <fullName evidence="3">EamA family transporter</fullName>
    </recommendedName>
</protein>
<evidence type="ECO:0000313" key="2">
    <source>
        <dbReference type="Proteomes" id="UP001206878"/>
    </source>
</evidence>
<reference evidence="1" key="1">
    <citation type="submission" date="2022-07" db="EMBL/GenBank/DDBJ databases">
        <title>Diversity of ethanolamine utilization by human commensal Escherichia coli.</title>
        <authorList>
            <person name="Jubelin G."/>
        </authorList>
    </citation>
    <scope>NUCLEOTIDE SEQUENCE</scope>
    <source>
        <strain evidence="1">S1</strain>
    </source>
</reference>
<feature type="non-terminal residue" evidence="1">
    <location>
        <position position="1"/>
    </location>
</feature>